<dbReference type="SUPFAM" id="SSF55785">
    <property type="entry name" value="PYP-like sensor domain (PAS domain)"/>
    <property type="match status" value="1"/>
</dbReference>
<dbReference type="AlphaFoldDB" id="A0A517DP17"/>
<keyword evidence="6" id="KW-0804">Transcription</keyword>
<dbReference type="Pfam" id="PF00158">
    <property type="entry name" value="Sigma54_activat"/>
    <property type="match status" value="1"/>
</dbReference>
<dbReference type="PROSITE" id="PS00675">
    <property type="entry name" value="SIGMA54_INTERACT_1"/>
    <property type="match status" value="1"/>
</dbReference>
<dbReference type="PROSITE" id="PS50045">
    <property type="entry name" value="SIGMA54_INTERACT_4"/>
    <property type="match status" value="1"/>
</dbReference>
<dbReference type="SMART" id="SM00091">
    <property type="entry name" value="PAS"/>
    <property type="match status" value="1"/>
</dbReference>
<dbReference type="InterPro" id="IPR058031">
    <property type="entry name" value="AAA_lid_NorR"/>
</dbReference>
<name>A0A517DP17_9FIRM</name>
<evidence type="ECO:0000313" key="12">
    <source>
        <dbReference type="Proteomes" id="UP000320776"/>
    </source>
</evidence>
<dbReference type="Gene3D" id="1.10.8.60">
    <property type="match status" value="1"/>
</dbReference>
<dbReference type="Gene3D" id="1.10.10.60">
    <property type="entry name" value="Homeodomain-like"/>
    <property type="match status" value="1"/>
</dbReference>
<feature type="domain" description="PAC" evidence="10">
    <location>
        <begin position="88"/>
        <end position="140"/>
    </location>
</feature>
<dbReference type="Pfam" id="PF00989">
    <property type="entry name" value="PAS"/>
    <property type="match status" value="1"/>
</dbReference>
<dbReference type="CDD" id="cd00009">
    <property type="entry name" value="AAA"/>
    <property type="match status" value="1"/>
</dbReference>
<reference evidence="11 12" key="1">
    <citation type="submission" date="2019-02" db="EMBL/GenBank/DDBJ databases">
        <title>Closed genome of Sporomusa termitida DSM 4440.</title>
        <authorList>
            <person name="Poehlein A."/>
            <person name="Daniel R."/>
        </authorList>
    </citation>
    <scope>NUCLEOTIDE SEQUENCE [LARGE SCALE GENOMIC DNA]</scope>
    <source>
        <strain evidence="11 12">DSM 4440</strain>
    </source>
</reference>
<evidence type="ECO:0000313" key="11">
    <source>
        <dbReference type="EMBL" id="QDR79006.1"/>
    </source>
</evidence>
<protein>
    <recommendedName>
        <fullName evidence="7">HTH-type transcriptional regulatory protein TyrR</fullName>
    </recommendedName>
</protein>
<dbReference type="PANTHER" id="PTHR32071">
    <property type="entry name" value="TRANSCRIPTIONAL REGULATORY PROTEIN"/>
    <property type="match status" value="1"/>
</dbReference>
<evidence type="ECO:0000256" key="1">
    <source>
        <dbReference type="ARBA" id="ARBA00022741"/>
    </source>
</evidence>
<dbReference type="InterPro" id="IPR000700">
    <property type="entry name" value="PAS-assoc_C"/>
</dbReference>
<keyword evidence="4" id="KW-0805">Transcription regulation</keyword>
<dbReference type="InterPro" id="IPR025944">
    <property type="entry name" value="Sigma_54_int_dom_CS"/>
</dbReference>
<dbReference type="InterPro" id="IPR000014">
    <property type="entry name" value="PAS"/>
</dbReference>
<dbReference type="Pfam" id="PF25601">
    <property type="entry name" value="AAA_lid_14"/>
    <property type="match status" value="1"/>
</dbReference>
<evidence type="ECO:0000259" key="8">
    <source>
        <dbReference type="PROSITE" id="PS50045"/>
    </source>
</evidence>
<dbReference type="InterPro" id="IPR003593">
    <property type="entry name" value="AAA+_ATPase"/>
</dbReference>
<dbReference type="SUPFAM" id="SSF52540">
    <property type="entry name" value="P-loop containing nucleoside triphosphate hydrolases"/>
    <property type="match status" value="1"/>
</dbReference>
<dbReference type="InterPro" id="IPR002078">
    <property type="entry name" value="Sigma_54_int"/>
</dbReference>
<dbReference type="InterPro" id="IPR025943">
    <property type="entry name" value="Sigma_54_int_dom_ATP-bd_2"/>
</dbReference>
<dbReference type="PANTHER" id="PTHR32071:SF57">
    <property type="entry name" value="C4-DICARBOXYLATE TRANSPORT TRANSCRIPTIONAL REGULATORY PROTEIN DCTD"/>
    <property type="match status" value="1"/>
</dbReference>
<dbReference type="PROSITE" id="PS00676">
    <property type="entry name" value="SIGMA54_INTERACT_2"/>
    <property type="match status" value="1"/>
</dbReference>
<dbReference type="InterPro" id="IPR027417">
    <property type="entry name" value="P-loop_NTPase"/>
</dbReference>
<dbReference type="SMART" id="SM00382">
    <property type="entry name" value="AAA"/>
    <property type="match status" value="1"/>
</dbReference>
<dbReference type="OrthoDB" id="9803970at2"/>
<dbReference type="InterPro" id="IPR035965">
    <property type="entry name" value="PAS-like_dom_sf"/>
</dbReference>
<dbReference type="GO" id="GO:0005524">
    <property type="term" value="F:ATP binding"/>
    <property type="evidence" value="ECO:0007669"/>
    <property type="project" value="UniProtKB-KW"/>
</dbReference>
<dbReference type="CDD" id="cd00130">
    <property type="entry name" value="PAS"/>
    <property type="match status" value="1"/>
</dbReference>
<dbReference type="Gene3D" id="3.40.50.300">
    <property type="entry name" value="P-loop containing nucleotide triphosphate hydrolases"/>
    <property type="match status" value="1"/>
</dbReference>
<dbReference type="InterPro" id="IPR030828">
    <property type="entry name" value="HTH_TyrR"/>
</dbReference>
<dbReference type="NCBIfam" id="TIGR00229">
    <property type="entry name" value="sensory_box"/>
    <property type="match status" value="1"/>
</dbReference>
<proteinExistence type="predicted"/>
<keyword evidence="2" id="KW-0058">Aromatic hydrocarbons catabolism</keyword>
<dbReference type="PROSITE" id="PS50113">
    <property type="entry name" value="PAC"/>
    <property type="match status" value="1"/>
</dbReference>
<dbReference type="Proteomes" id="UP000320776">
    <property type="component" value="Chromosome"/>
</dbReference>
<dbReference type="InterPro" id="IPR025662">
    <property type="entry name" value="Sigma_54_int_dom_ATP-bd_1"/>
</dbReference>
<dbReference type="InterPro" id="IPR009057">
    <property type="entry name" value="Homeodomain-like_sf"/>
</dbReference>
<dbReference type="GO" id="GO:0003677">
    <property type="term" value="F:DNA binding"/>
    <property type="evidence" value="ECO:0007669"/>
    <property type="project" value="UniProtKB-KW"/>
</dbReference>
<gene>
    <name evidence="11" type="primary">norR_3</name>
    <name evidence="11" type="ORF">SPTER_02580</name>
</gene>
<keyword evidence="3" id="KW-0067">ATP-binding</keyword>
<keyword evidence="12" id="KW-1185">Reference proteome</keyword>
<feature type="domain" description="Sigma-54 factor interaction" evidence="8">
    <location>
        <begin position="165"/>
        <end position="394"/>
    </location>
</feature>
<dbReference type="PROSITE" id="PS50112">
    <property type="entry name" value="PAS"/>
    <property type="match status" value="1"/>
</dbReference>
<evidence type="ECO:0000256" key="6">
    <source>
        <dbReference type="ARBA" id="ARBA00023163"/>
    </source>
</evidence>
<evidence type="ECO:0000256" key="4">
    <source>
        <dbReference type="ARBA" id="ARBA00023015"/>
    </source>
</evidence>
<evidence type="ECO:0000256" key="5">
    <source>
        <dbReference type="ARBA" id="ARBA00023125"/>
    </source>
</evidence>
<dbReference type="SUPFAM" id="SSF46689">
    <property type="entry name" value="Homeodomain-like"/>
    <property type="match status" value="1"/>
</dbReference>
<dbReference type="GO" id="GO:0006355">
    <property type="term" value="P:regulation of DNA-templated transcription"/>
    <property type="evidence" value="ECO:0007669"/>
    <property type="project" value="InterPro"/>
</dbReference>
<dbReference type="EMBL" id="CP036259">
    <property type="protein sequence ID" value="QDR79006.1"/>
    <property type="molecule type" value="Genomic_DNA"/>
</dbReference>
<accession>A0A517DP17</accession>
<dbReference type="PROSITE" id="PS00688">
    <property type="entry name" value="SIGMA54_INTERACT_3"/>
    <property type="match status" value="1"/>
</dbReference>
<evidence type="ECO:0000259" key="9">
    <source>
        <dbReference type="PROSITE" id="PS50112"/>
    </source>
</evidence>
<evidence type="ECO:0000256" key="3">
    <source>
        <dbReference type="ARBA" id="ARBA00022840"/>
    </source>
</evidence>
<dbReference type="Gene3D" id="3.30.450.20">
    <property type="entry name" value="PAS domain"/>
    <property type="match status" value="1"/>
</dbReference>
<dbReference type="Pfam" id="PF18024">
    <property type="entry name" value="HTH_50"/>
    <property type="match status" value="1"/>
</dbReference>
<dbReference type="FunFam" id="3.40.50.300:FF:000006">
    <property type="entry name" value="DNA-binding transcriptional regulator NtrC"/>
    <property type="match status" value="1"/>
</dbReference>
<evidence type="ECO:0000256" key="2">
    <source>
        <dbReference type="ARBA" id="ARBA00022797"/>
    </source>
</evidence>
<feature type="domain" description="PAS" evidence="9">
    <location>
        <begin position="21"/>
        <end position="73"/>
    </location>
</feature>
<keyword evidence="5" id="KW-0238">DNA-binding</keyword>
<organism evidence="11 12">
    <name type="scientific">Sporomusa termitida</name>
    <dbReference type="NCBI Taxonomy" id="2377"/>
    <lineage>
        <taxon>Bacteria</taxon>
        <taxon>Bacillati</taxon>
        <taxon>Bacillota</taxon>
        <taxon>Negativicutes</taxon>
        <taxon>Selenomonadales</taxon>
        <taxon>Sporomusaceae</taxon>
        <taxon>Sporomusa</taxon>
    </lineage>
</organism>
<keyword evidence="1" id="KW-0547">Nucleotide-binding</keyword>
<evidence type="ECO:0000256" key="7">
    <source>
        <dbReference type="ARBA" id="ARBA00029500"/>
    </source>
</evidence>
<sequence>MGRGSEDAKQAPSELDSSKELLKELGAIIRSSYDGMFITDGDGVVLRLNDAYERITGIKASEIMGKNMKCLVEAGYFDESVTLHVIEKRTTITINQTVKKDRKILVTGTPLFDEQGKLFRVVTNVRDITELVQLQNQLLKTKAQTLKYKTELSHLRAMHIQNHEMVTRSPKMARVIELSMKIADVDSNVLITGESGTGKELIAKLIHKHGKTTARPFIKINCAAIPEQLLESELFGYEGGAFTGAKKEGKPGLFELAHNGTLFLDEVGDLPLLLQVKLLRAIQEKEIMRVGSTRSITVNARIIAATHRDIAKMIQHGTFREDLYYRLMVVPINLPPLRERKEDVPLLIMHFIEKFNKHFGYNKRILPEVIDKLVEYSWPGNVRELENVIERMMVTAAGEALTADLVPETIWNKNFLPKKGTKLKEAVAQTEAYLLTECYKEYRSWQKVAEVLGIDRTTVFRKAVRYGLEKK</sequence>
<dbReference type="RefSeq" id="WP_144348706.1">
    <property type="nucleotide sequence ID" value="NZ_CP036259.1"/>
</dbReference>
<dbReference type="InterPro" id="IPR013767">
    <property type="entry name" value="PAS_fold"/>
</dbReference>
<evidence type="ECO:0000259" key="10">
    <source>
        <dbReference type="PROSITE" id="PS50113"/>
    </source>
</evidence>
<dbReference type="KEGG" id="sted:SPTER_02580"/>